<evidence type="ECO:0000313" key="2">
    <source>
        <dbReference type="EMBL" id="MFC4260612.1"/>
    </source>
</evidence>
<keyword evidence="1" id="KW-0732">Signal</keyword>
<comment type="caution">
    <text evidence="2">The sequence shown here is derived from an EMBL/GenBank/DDBJ whole genome shotgun (WGS) entry which is preliminary data.</text>
</comment>
<feature type="chain" id="PRO_5046438356" description="Lipoprotein" evidence="1">
    <location>
        <begin position="22"/>
        <end position="162"/>
    </location>
</feature>
<evidence type="ECO:0000313" key="3">
    <source>
        <dbReference type="Proteomes" id="UP001595798"/>
    </source>
</evidence>
<reference evidence="3" key="1">
    <citation type="journal article" date="2019" name="Int. J. Syst. Evol. Microbiol.">
        <title>The Global Catalogue of Microorganisms (GCM) 10K type strain sequencing project: providing services to taxonomists for standard genome sequencing and annotation.</title>
        <authorList>
            <consortium name="The Broad Institute Genomics Platform"/>
            <consortium name="The Broad Institute Genome Sequencing Center for Infectious Disease"/>
            <person name="Wu L."/>
            <person name="Ma J."/>
        </authorList>
    </citation>
    <scope>NUCLEOTIDE SEQUENCE [LARGE SCALE GENOMIC DNA]</scope>
    <source>
        <strain evidence="3">CECT 7297</strain>
    </source>
</reference>
<name>A0ABV8QM21_9GAMM</name>
<dbReference type="RefSeq" id="WP_379889300.1">
    <property type="nucleotide sequence ID" value="NZ_JBHSDI010000059.1"/>
</dbReference>
<dbReference type="EMBL" id="JBHSDI010000059">
    <property type="protein sequence ID" value="MFC4260612.1"/>
    <property type="molecule type" value="Genomic_DNA"/>
</dbReference>
<gene>
    <name evidence="2" type="ORF">ACFOZ5_16470</name>
</gene>
<accession>A0ABV8QM21</accession>
<organism evidence="2 3">
    <name type="scientific">Marinobacter lacisalsi</name>
    <dbReference type="NCBI Taxonomy" id="475979"/>
    <lineage>
        <taxon>Bacteria</taxon>
        <taxon>Pseudomonadati</taxon>
        <taxon>Pseudomonadota</taxon>
        <taxon>Gammaproteobacteria</taxon>
        <taxon>Pseudomonadales</taxon>
        <taxon>Marinobacteraceae</taxon>
        <taxon>Marinobacter</taxon>
    </lineage>
</organism>
<proteinExistence type="predicted"/>
<dbReference type="PROSITE" id="PS51257">
    <property type="entry name" value="PROKAR_LIPOPROTEIN"/>
    <property type="match status" value="1"/>
</dbReference>
<evidence type="ECO:0000256" key="1">
    <source>
        <dbReference type="SAM" id="SignalP"/>
    </source>
</evidence>
<protein>
    <recommendedName>
        <fullName evidence="4">Lipoprotein</fullName>
    </recommendedName>
</protein>
<evidence type="ECO:0008006" key="4">
    <source>
        <dbReference type="Google" id="ProtNLM"/>
    </source>
</evidence>
<sequence>MQLANRLLGAFLIVLSGCATAQSPEVIEEEGAFYARLSITPSELLRTKQLMDRELAYRFSDGGMFEIYLPGEKLGSIAKGCDSLIVRMPWTDPELPSAQEFVQEKKALFTRLSETSKGHSVEFVVQLNPYVEVIDGAPELTSCNLFFRHHDGQYIESIDPLP</sequence>
<keyword evidence="3" id="KW-1185">Reference proteome</keyword>
<feature type="signal peptide" evidence="1">
    <location>
        <begin position="1"/>
        <end position="21"/>
    </location>
</feature>
<dbReference type="Proteomes" id="UP001595798">
    <property type="component" value="Unassembled WGS sequence"/>
</dbReference>